<organism evidence="1 2">
    <name type="scientific">Lipomyces kononenkoae</name>
    <name type="common">Yeast</name>
    <dbReference type="NCBI Taxonomy" id="34357"/>
    <lineage>
        <taxon>Eukaryota</taxon>
        <taxon>Fungi</taxon>
        <taxon>Dikarya</taxon>
        <taxon>Ascomycota</taxon>
        <taxon>Saccharomycotina</taxon>
        <taxon>Lipomycetes</taxon>
        <taxon>Lipomycetales</taxon>
        <taxon>Lipomycetaceae</taxon>
        <taxon>Lipomyces</taxon>
    </lineage>
</organism>
<reference evidence="2" key="1">
    <citation type="journal article" date="2024" name="Front. Bioeng. Biotechnol.">
        <title>Genome-scale model development and genomic sequencing of the oleaginous clade Lipomyces.</title>
        <authorList>
            <person name="Czajka J.J."/>
            <person name="Han Y."/>
            <person name="Kim J."/>
            <person name="Mondo S.J."/>
            <person name="Hofstad B.A."/>
            <person name="Robles A."/>
            <person name="Haridas S."/>
            <person name="Riley R."/>
            <person name="LaButti K."/>
            <person name="Pangilinan J."/>
            <person name="Andreopoulos W."/>
            <person name="Lipzen A."/>
            <person name="Yan J."/>
            <person name="Wang M."/>
            <person name="Ng V."/>
            <person name="Grigoriev I.V."/>
            <person name="Spatafora J.W."/>
            <person name="Magnuson J.K."/>
            <person name="Baker S.E."/>
            <person name="Pomraning K.R."/>
        </authorList>
    </citation>
    <scope>NUCLEOTIDE SEQUENCE [LARGE SCALE GENOMIC DNA]</scope>
    <source>
        <strain evidence="2">CBS 7786</strain>
    </source>
</reference>
<evidence type="ECO:0000313" key="1">
    <source>
        <dbReference type="EMBL" id="KAK9234092.1"/>
    </source>
</evidence>
<gene>
    <name evidence="1" type="ORF">V1525DRAFT_414191</name>
</gene>
<dbReference type="EMBL" id="MU971518">
    <property type="protein sequence ID" value="KAK9234092.1"/>
    <property type="molecule type" value="Genomic_DNA"/>
</dbReference>
<name>A0ACC3SR52_LIPKO</name>
<dbReference type="Proteomes" id="UP001433508">
    <property type="component" value="Unassembled WGS sequence"/>
</dbReference>
<accession>A0ACC3SR52</accession>
<keyword evidence="2" id="KW-1185">Reference proteome</keyword>
<proteinExistence type="predicted"/>
<sequence length="574" mass="64811">MTPPALDQRPICLYLFGVRGPSGTRGMATYNKNRSKVACTVCRARKTRCDGAKPKCSFCLENGCVCKYEAPQGPTVETNIETILTKISAIEKCLGIAVQSPPSIIVPESTREKDRSGLPSLTIKDDQFAAIIFHADFNLSTHARSLELQRAMGYENSGSVAIFRHSPHELVQLFFRHSYNWFPILNKREIFEKLPLMQSTVRTGSSDSILLLMVLAIGGLNANDSIGIFQAEEFHSQALAMLGCVLEEVSLQSVQCLILLSMFYGLKIMPMKAQEYVSIGCIKMQNLIEIRPVNKSVDKSGDIIYDLEEYETRAFWSLFILESEYAGTLHFANTGLSSYANNIKFPSLREEPYHWPGSPESDSSSIDEPDPHFLSEIGVRKIIDRTCYTFNNLESYTANRTSFAPIVAKELQSQLDEWYHCLPDSIKFDKSKVPVTNTRHSTRALIRAQYFATVMLMYWPCMMDIIVTGECQTQEHREAFKIAIDSYIQLMLSATSVRLPEVPTTWPHAISVFAMTATIIRMTQRTTLAYDKPEELESSIQHAFAFLESIQSSPSIRYFTVILRDLYNSRTTPN</sequence>
<comment type="caution">
    <text evidence="1">The sequence shown here is derived from an EMBL/GenBank/DDBJ whole genome shotgun (WGS) entry which is preliminary data.</text>
</comment>
<protein>
    <submittedName>
        <fullName evidence="1">Uncharacterized protein</fullName>
    </submittedName>
</protein>
<evidence type="ECO:0000313" key="2">
    <source>
        <dbReference type="Proteomes" id="UP001433508"/>
    </source>
</evidence>